<reference evidence="2 3" key="1">
    <citation type="journal article" date="2015" name="Genome Biol. Evol.">
        <title>The genome of winter moth (Operophtera brumata) provides a genomic perspective on sexual dimorphism and phenology.</title>
        <authorList>
            <person name="Derks M.F."/>
            <person name="Smit S."/>
            <person name="Salis L."/>
            <person name="Schijlen E."/>
            <person name="Bossers A."/>
            <person name="Mateman C."/>
            <person name="Pijl A.S."/>
            <person name="de Ridder D."/>
            <person name="Groenen M.A."/>
            <person name="Visser M.E."/>
            <person name="Megens H.J."/>
        </authorList>
    </citation>
    <scope>NUCLEOTIDE SEQUENCE [LARGE SCALE GENOMIC DNA]</scope>
    <source>
        <strain evidence="2">WM2013NL</strain>
        <tissue evidence="2">Head and thorax</tissue>
    </source>
</reference>
<evidence type="ECO:0000313" key="2">
    <source>
        <dbReference type="EMBL" id="KOB79021.1"/>
    </source>
</evidence>
<evidence type="ECO:0000259" key="1">
    <source>
        <dbReference type="PROSITE" id="PS50041"/>
    </source>
</evidence>
<dbReference type="Proteomes" id="UP000037510">
    <property type="component" value="Unassembled WGS sequence"/>
</dbReference>
<feature type="non-terminal residue" evidence="2">
    <location>
        <position position="1"/>
    </location>
</feature>
<dbReference type="AlphaFoldDB" id="A0A0L7LUX9"/>
<dbReference type="InterPro" id="IPR050111">
    <property type="entry name" value="C-type_lectin/snaclec_domain"/>
</dbReference>
<dbReference type="InterPro" id="IPR016186">
    <property type="entry name" value="C-type_lectin-like/link_sf"/>
</dbReference>
<comment type="caution">
    <text evidence="2">The sequence shown here is derived from an EMBL/GenBank/DDBJ whole genome shotgun (WGS) entry which is preliminary data.</text>
</comment>
<dbReference type="SMART" id="SM00034">
    <property type="entry name" value="CLECT"/>
    <property type="match status" value="1"/>
</dbReference>
<feature type="non-terminal residue" evidence="2">
    <location>
        <position position="158"/>
    </location>
</feature>
<name>A0A0L7LUX9_OPEBR</name>
<dbReference type="PROSITE" id="PS50041">
    <property type="entry name" value="C_TYPE_LECTIN_2"/>
    <property type="match status" value="1"/>
</dbReference>
<dbReference type="PANTHER" id="PTHR22803">
    <property type="entry name" value="MANNOSE, PHOSPHOLIPASE, LECTIN RECEPTOR RELATED"/>
    <property type="match status" value="1"/>
</dbReference>
<proteinExistence type="predicted"/>
<feature type="domain" description="C-type lectin" evidence="1">
    <location>
        <begin position="28"/>
        <end position="150"/>
    </location>
</feature>
<dbReference type="EMBL" id="JTDY01000073">
    <property type="protein sequence ID" value="KOB79021.1"/>
    <property type="molecule type" value="Genomic_DNA"/>
</dbReference>
<dbReference type="InterPro" id="IPR016187">
    <property type="entry name" value="CTDL_fold"/>
</dbReference>
<protein>
    <submittedName>
        <fullName evidence="2">C-type lectin 10</fullName>
    </submittedName>
</protein>
<accession>A0A0L7LUX9</accession>
<dbReference type="CDD" id="cd00037">
    <property type="entry name" value="CLECT"/>
    <property type="match status" value="1"/>
</dbReference>
<organism evidence="2 3">
    <name type="scientific">Operophtera brumata</name>
    <name type="common">Winter moth</name>
    <name type="synonym">Phalaena brumata</name>
    <dbReference type="NCBI Taxonomy" id="104452"/>
    <lineage>
        <taxon>Eukaryota</taxon>
        <taxon>Metazoa</taxon>
        <taxon>Ecdysozoa</taxon>
        <taxon>Arthropoda</taxon>
        <taxon>Hexapoda</taxon>
        <taxon>Insecta</taxon>
        <taxon>Pterygota</taxon>
        <taxon>Neoptera</taxon>
        <taxon>Endopterygota</taxon>
        <taxon>Lepidoptera</taxon>
        <taxon>Glossata</taxon>
        <taxon>Ditrysia</taxon>
        <taxon>Geometroidea</taxon>
        <taxon>Geometridae</taxon>
        <taxon>Larentiinae</taxon>
        <taxon>Operophtera</taxon>
    </lineage>
</organism>
<dbReference type="InterPro" id="IPR001304">
    <property type="entry name" value="C-type_lectin-like"/>
</dbReference>
<sequence length="158" mass="17547">QSSKTCLTWEKGNAELTSKCNEKLPYVCYKSQKEEAPECGTPDTGGYLAIINSPLESVVLKELFANNPENIRNCLSQTNPAFSFIGIRDWLDGESWRSVKGQSLTDVGFMGWASGEPNNDHGGIEHCISITRSGTYNDYCCVSLLTFICEKEPKPECY</sequence>
<dbReference type="Gene3D" id="3.10.100.10">
    <property type="entry name" value="Mannose-Binding Protein A, subunit A"/>
    <property type="match status" value="1"/>
</dbReference>
<gene>
    <name evidence="2" type="ORF">OBRU01_01310</name>
</gene>
<dbReference type="GO" id="GO:0030246">
    <property type="term" value="F:carbohydrate binding"/>
    <property type="evidence" value="ECO:0007669"/>
    <property type="project" value="UniProtKB-KW"/>
</dbReference>
<evidence type="ECO:0000313" key="3">
    <source>
        <dbReference type="Proteomes" id="UP000037510"/>
    </source>
</evidence>
<dbReference type="SUPFAM" id="SSF56436">
    <property type="entry name" value="C-type lectin-like"/>
    <property type="match status" value="1"/>
</dbReference>
<keyword evidence="3" id="KW-1185">Reference proteome</keyword>
<dbReference type="Pfam" id="PF00059">
    <property type="entry name" value="Lectin_C"/>
    <property type="match status" value="1"/>
</dbReference>
<keyword evidence="2" id="KW-0430">Lectin</keyword>